<proteinExistence type="predicted"/>
<keyword evidence="2" id="KW-1185">Reference proteome</keyword>
<comment type="caution">
    <text evidence="1">The sequence shown here is derived from an EMBL/GenBank/DDBJ whole genome shotgun (WGS) entry which is preliminary data.</text>
</comment>
<evidence type="ECO:0000313" key="1">
    <source>
        <dbReference type="EMBL" id="KAJ1099508.1"/>
    </source>
</evidence>
<protein>
    <submittedName>
        <fullName evidence="1">Uncharacterized protein</fullName>
    </submittedName>
</protein>
<dbReference type="Proteomes" id="UP001066276">
    <property type="component" value="Chromosome 10"/>
</dbReference>
<sequence length="89" mass="9911">MPQVTINTSLAEPPKESEFKEAIKLLSSGKAPDAFCDDEETIIKIRYRTDGRLFNLQRLQAKTKVGEDSVRGFLFADDCALNSATEAQM</sequence>
<accession>A0AAV7MEH6</accession>
<dbReference type="EMBL" id="JANPWB010000014">
    <property type="protein sequence ID" value="KAJ1099508.1"/>
    <property type="molecule type" value="Genomic_DNA"/>
</dbReference>
<evidence type="ECO:0000313" key="2">
    <source>
        <dbReference type="Proteomes" id="UP001066276"/>
    </source>
</evidence>
<organism evidence="1 2">
    <name type="scientific">Pleurodeles waltl</name>
    <name type="common">Iberian ribbed newt</name>
    <dbReference type="NCBI Taxonomy" id="8319"/>
    <lineage>
        <taxon>Eukaryota</taxon>
        <taxon>Metazoa</taxon>
        <taxon>Chordata</taxon>
        <taxon>Craniata</taxon>
        <taxon>Vertebrata</taxon>
        <taxon>Euteleostomi</taxon>
        <taxon>Amphibia</taxon>
        <taxon>Batrachia</taxon>
        <taxon>Caudata</taxon>
        <taxon>Salamandroidea</taxon>
        <taxon>Salamandridae</taxon>
        <taxon>Pleurodelinae</taxon>
        <taxon>Pleurodeles</taxon>
    </lineage>
</organism>
<dbReference type="AlphaFoldDB" id="A0AAV7MEH6"/>
<reference evidence="1" key="1">
    <citation type="journal article" date="2022" name="bioRxiv">
        <title>Sequencing and chromosome-scale assembly of the giantPleurodeles waltlgenome.</title>
        <authorList>
            <person name="Brown T."/>
            <person name="Elewa A."/>
            <person name="Iarovenko S."/>
            <person name="Subramanian E."/>
            <person name="Araus A.J."/>
            <person name="Petzold A."/>
            <person name="Susuki M."/>
            <person name="Suzuki K.-i.T."/>
            <person name="Hayashi T."/>
            <person name="Toyoda A."/>
            <person name="Oliveira C."/>
            <person name="Osipova E."/>
            <person name="Leigh N.D."/>
            <person name="Simon A."/>
            <person name="Yun M.H."/>
        </authorList>
    </citation>
    <scope>NUCLEOTIDE SEQUENCE</scope>
    <source>
        <strain evidence="1">20211129_DDA</strain>
        <tissue evidence="1">Liver</tissue>
    </source>
</reference>
<gene>
    <name evidence="1" type="ORF">NDU88_004609</name>
</gene>
<name>A0AAV7MEH6_PLEWA</name>